<evidence type="ECO:0000256" key="1">
    <source>
        <dbReference type="ARBA" id="ARBA00022737"/>
    </source>
</evidence>
<reference evidence="5 6" key="1">
    <citation type="journal article" date="2020" name="Harmful Algae">
        <title>Molecular and morphological characterization of a novel dihydroanatoxin-a producing Microcoleus species (cyanobacteria) from the Russian River, California, USA.</title>
        <authorList>
            <person name="Conklin K.Y."/>
            <person name="Stancheva R."/>
            <person name="Otten T.G."/>
            <person name="Fadness R."/>
            <person name="Boyer G.L."/>
            <person name="Read B."/>
            <person name="Zhang X."/>
            <person name="Sheath R.G."/>
        </authorList>
    </citation>
    <scope>NUCLEOTIDE SEQUENCE [LARGE SCALE GENOMIC DNA]</scope>
    <source>
        <strain evidence="5 6">PTRS2</strain>
    </source>
</reference>
<dbReference type="EMBL" id="JBBLXS010000689">
    <property type="protein sequence ID" value="MEK0188629.1"/>
    <property type="molecule type" value="Genomic_DNA"/>
</dbReference>
<accession>A0ABU8YW29</accession>
<dbReference type="InterPro" id="IPR051685">
    <property type="entry name" value="Ycf3/AcsC/BcsC/TPR_MFPF"/>
</dbReference>
<dbReference type="Pfam" id="PF13174">
    <property type="entry name" value="TPR_6"/>
    <property type="match status" value="1"/>
</dbReference>
<keyword evidence="4" id="KW-0472">Membrane</keyword>
<dbReference type="SMART" id="SM00028">
    <property type="entry name" value="TPR"/>
    <property type="match status" value="4"/>
</dbReference>
<organism evidence="5 6">
    <name type="scientific">Microcoleus anatoxicus PTRS2</name>
    <dbReference type="NCBI Taxonomy" id="2705321"/>
    <lineage>
        <taxon>Bacteria</taxon>
        <taxon>Bacillati</taxon>
        <taxon>Cyanobacteriota</taxon>
        <taxon>Cyanophyceae</taxon>
        <taxon>Oscillatoriophycideae</taxon>
        <taxon>Oscillatoriales</taxon>
        <taxon>Microcoleaceae</taxon>
        <taxon>Microcoleus</taxon>
        <taxon>Microcoleus anatoxicus</taxon>
    </lineage>
</organism>
<keyword evidence="4" id="KW-1133">Transmembrane helix</keyword>
<dbReference type="InterPro" id="IPR019734">
    <property type="entry name" value="TPR_rpt"/>
</dbReference>
<feature type="repeat" description="TPR" evidence="3">
    <location>
        <begin position="129"/>
        <end position="162"/>
    </location>
</feature>
<name>A0ABU8YW29_9CYAN</name>
<evidence type="ECO:0000313" key="6">
    <source>
        <dbReference type="Proteomes" id="UP001384579"/>
    </source>
</evidence>
<evidence type="ECO:0000313" key="5">
    <source>
        <dbReference type="EMBL" id="MEK0188629.1"/>
    </source>
</evidence>
<keyword evidence="2 3" id="KW-0802">TPR repeat</keyword>
<dbReference type="RefSeq" id="WP_340520489.1">
    <property type="nucleotide sequence ID" value="NZ_JBBLXS010000689.1"/>
</dbReference>
<keyword evidence="4" id="KW-0812">Transmembrane</keyword>
<dbReference type="PROSITE" id="PS50005">
    <property type="entry name" value="TPR"/>
    <property type="match status" value="2"/>
</dbReference>
<feature type="repeat" description="TPR" evidence="3">
    <location>
        <begin position="163"/>
        <end position="196"/>
    </location>
</feature>
<sequence>MKNDREFRPLKILIWIAPSILATGGMGALAVVPAVPAKPSTLQISQNLQSQNSPPRGPRGPLREVLSYEMKGDELRICKQEGNSEKKCEVVGKGYTVALRIANDLYNQGNLANAEILYKQLITRFPKQGDAYYKLGTLLSAQGKMSDAIAQFRQAIQLNPQHAKAHNDLGVAMASQGQLPDAILEWRQAIKINSQYPDALNNLGVGLYQQGVKEEQAEAVASLKKAQELFIKQGRVSQAKKVEEILQQINSQSSGS</sequence>
<evidence type="ECO:0000256" key="2">
    <source>
        <dbReference type="ARBA" id="ARBA00022803"/>
    </source>
</evidence>
<gene>
    <name evidence="5" type="ORF">WMG39_27855</name>
</gene>
<dbReference type="PROSITE" id="PS50293">
    <property type="entry name" value="TPR_REGION"/>
    <property type="match status" value="1"/>
</dbReference>
<keyword evidence="6" id="KW-1185">Reference proteome</keyword>
<dbReference type="InterPro" id="IPR011990">
    <property type="entry name" value="TPR-like_helical_dom_sf"/>
</dbReference>
<dbReference type="Pfam" id="PF13432">
    <property type="entry name" value="TPR_16"/>
    <property type="match status" value="1"/>
</dbReference>
<feature type="transmembrane region" description="Helical" evidence="4">
    <location>
        <begin position="12"/>
        <end position="35"/>
    </location>
</feature>
<dbReference type="PANTHER" id="PTHR44943">
    <property type="entry name" value="CELLULOSE SYNTHASE OPERON PROTEIN C"/>
    <property type="match status" value="1"/>
</dbReference>
<keyword evidence="1" id="KW-0677">Repeat</keyword>
<evidence type="ECO:0000256" key="4">
    <source>
        <dbReference type="SAM" id="Phobius"/>
    </source>
</evidence>
<proteinExistence type="predicted"/>
<comment type="caution">
    <text evidence="5">The sequence shown here is derived from an EMBL/GenBank/DDBJ whole genome shotgun (WGS) entry which is preliminary data.</text>
</comment>
<evidence type="ECO:0000256" key="3">
    <source>
        <dbReference type="PROSITE-ProRule" id="PRU00339"/>
    </source>
</evidence>
<dbReference type="PANTHER" id="PTHR44943:SF8">
    <property type="entry name" value="TPR REPEAT-CONTAINING PROTEIN MJ0263"/>
    <property type="match status" value="1"/>
</dbReference>
<dbReference type="Gene3D" id="1.25.40.10">
    <property type="entry name" value="Tetratricopeptide repeat domain"/>
    <property type="match status" value="2"/>
</dbReference>
<dbReference type="SUPFAM" id="SSF48452">
    <property type="entry name" value="TPR-like"/>
    <property type="match status" value="1"/>
</dbReference>
<protein>
    <submittedName>
        <fullName evidence="5">Tetratricopeptide repeat protein</fullName>
    </submittedName>
</protein>
<dbReference type="Proteomes" id="UP001384579">
    <property type="component" value="Unassembled WGS sequence"/>
</dbReference>